<evidence type="ECO:0000313" key="2">
    <source>
        <dbReference type="EMBL" id="KAK2155770.1"/>
    </source>
</evidence>
<dbReference type="Pfam" id="PF00651">
    <property type="entry name" value="BTB"/>
    <property type="match status" value="1"/>
</dbReference>
<dbReference type="AlphaFoldDB" id="A0AAD9N3W7"/>
<dbReference type="SMART" id="SM00225">
    <property type="entry name" value="BTB"/>
    <property type="match status" value="1"/>
</dbReference>
<reference evidence="2" key="1">
    <citation type="journal article" date="2023" name="Mol. Biol. Evol.">
        <title>Third-Generation Sequencing Reveals the Adaptive Role of the Epigenome in Three Deep-Sea Polychaetes.</title>
        <authorList>
            <person name="Perez M."/>
            <person name="Aroh O."/>
            <person name="Sun Y."/>
            <person name="Lan Y."/>
            <person name="Juniper S.K."/>
            <person name="Young C.R."/>
            <person name="Angers B."/>
            <person name="Qian P.Y."/>
        </authorList>
    </citation>
    <scope>NUCLEOTIDE SEQUENCE</scope>
    <source>
        <strain evidence="2">P08H-3</strain>
    </source>
</reference>
<comment type="caution">
    <text evidence="2">The sequence shown here is derived from an EMBL/GenBank/DDBJ whole genome shotgun (WGS) entry which is preliminary data.</text>
</comment>
<dbReference type="PANTHER" id="PTHR45774">
    <property type="entry name" value="BTB/POZ DOMAIN-CONTAINING"/>
    <property type="match status" value="1"/>
</dbReference>
<proteinExistence type="predicted"/>
<sequence>MASSSNGRGWQTGKPLSECVERMLDDEIATDVNIIIKSPVEGEPDIKIAAHKFMLCARSPVFEAMFSGSYLESKGEVLINDAEPGSFRDMLRYIYTDKVSLTGTNVVQVLNLARKYLLDGLVAECMEFVENLSSGDVCETLSNSVMLEEEELVVKCLRVCDEATADVIESAAFLELTQPALLRILKHDWLDFQQEEALFKACIRWAERKKKTKWYMATLGIYLVNACTKSDFSSLNQNDSSICLEVYLC</sequence>
<gene>
    <name evidence="2" type="ORF">LSH36_232g04040</name>
</gene>
<dbReference type="Pfam" id="PF07707">
    <property type="entry name" value="BACK"/>
    <property type="match status" value="1"/>
</dbReference>
<dbReference type="PANTHER" id="PTHR45774:SF3">
    <property type="entry name" value="BTB (POZ) DOMAIN-CONTAINING 2B-RELATED"/>
    <property type="match status" value="1"/>
</dbReference>
<name>A0AAD9N3W7_9ANNE</name>
<keyword evidence="3" id="KW-1185">Reference proteome</keyword>
<evidence type="ECO:0000259" key="1">
    <source>
        <dbReference type="PROSITE" id="PS50097"/>
    </source>
</evidence>
<dbReference type="GO" id="GO:0005829">
    <property type="term" value="C:cytosol"/>
    <property type="evidence" value="ECO:0007669"/>
    <property type="project" value="TreeGrafter"/>
</dbReference>
<dbReference type="Gene3D" id="1.25.40.420">
    <property type="match status" value="1"/>
</dbReference>
<dbReference type="InterPro" id="IPR011705">
    <property type="entry name" value="BACK"/>
</dbReference>
<organism evidence="2 3">
    <name type="scientific">Paralvinella palmiformis</name>
    <dbReference type="NCBI Taxonomy" id="53620"/>
    <lineage>
        <taxon>Eukaryota</taxon>
        <taxon>Metazoa</taxon>
        <taxon>Spiralia</taxon>
        <taxon>Lophotrochozoa</taxon>
        <taxon>Annelida</taxon>
        <taxon>Polychaeta</taxon>
        <taxon>Sedentaria</taxon>
        <taxon>Canalipalpata</taxon>
        <taxon>Terebellida</taxon>
        <taxon>Terebelliformia</taxon>
        <taxon>Alvinellidae</taxon>
        <taxon>Paralvinella</taxon>
    </lineage>
</organism>
<dbReference type="PROSITE" id="PS50097">
    <property type="entry name" value="BTB"/>
    <property type="match status" value="1"/>
</dbReference>
<dbReference type="InterPro" id="IPR011333">
    <property type="entry name" value="SKP1/BTB/POZ_sf"/>
</dbReference>
<dbReference type="InterPro" id="IPR000210">
    <property type="entry name" value="BTB/POZ_dom"/>
</dbReference>
<dbReference type="GO" id="GO:0022008">
    <property type="term" value="P:neurogenesis"/>
    <property type="evidence" value="ECO:0007669"/>
    <property type="project" value="TreeGrafter"/>
</dbReference>
<dbReference type="Gene3D" id="3.30.710.10">
    <property type="entry name" value="Potassium Channel Kv1.1, Chain A"/>
    <property type="match status" value="1"/>
</dbReference>
<feature type="domain" description="BTB" evidence="1">
    <location>
        <begin position="30"/>
        <end position="103"/>
    </location>
</feature>
<dbReference type="Proteomes" id="UP001208570">
    <property type="component" value="Unassembled WGS sequence"/>
</dbReference>
<protein>
    <recommendedName>
        <fullName evidence="1">BTB domain-containing protein</fullName>
    </recommendedName>
</protein>
<dbReference type="EMBL" id="JAODUP010000232">
    <property type="protein sequence ID" value="KAK2155770.1"/>
    <property type="molecule type" value="Genomic_DNA"/>
</dbReference>
<dbReference type="SUPFAM" id="SSF54695">
    <property type="entry name" value="POZ domain"/>
    <property type="match status" value="1"/>
</dbReference>
<accession>A0AAD9N3W7</accession>
<evidence type="ECO:0000313" key="3">
    <source>
        <dbReference type="Proteomes" id="UP001208570"/>
    </source>
</evidence>